<gene>
    <name evidence="8 9" type="primary">Shrm</name>
</gene>
<dbReference type="RefSeq" id="XP_011315202.1">
    <property type="nucleotide sequence ID" value="XM_011316900.1"/>
</dbReference>
<evidence type="ECO:0000259" key="6">
    <source>
        <dbReference type="PROSITE" id="PS51307"/>
    </source>
</evidence>
<comment type="subcellular location">
    <subcellularLocation>
        <location evidence="1">Cytoplasm</location>
        <location evidence="1">Cytoskeleton</location>
    </subcellularLocation>
</comment>
<evidence type="ECO:0000313" key="8">
    <source>
        <dbReference type="RefSeq" id="XP_011315202.1"/>
    </source>
</evidence>
<organism evidence="7 8">
    <name type="scientific">Fopius arisanus</name>
    <dbReference type="NCBI Taxonomy" id="64838"/>
    <lineage>
        <taxon>Eukaryota</taxon>
        <taxon>Metazoa</taxon>
        <taxon>Ecdysozoa</taxon>
        <taxon>Arthropoda</taxon>
        <taxon>Hexapoda</taxon>
        <taxon>Insecta</taxon>
        <taxon>Pterygota</taxon>
        <taxon>Neoptera</taxon>
        <taxon>Endopterygota</taxon>
        <taxon>Hymenoptera</taxon>
        <taxon>Apocrita</taxon>
        <taxon>Ichneumonoidea</taxon>
        <taxon>Braconidae</taxon>
        <taxon>Opiinae</taxon>
        <taxon>Fopius</taxon>
    </lineage>
</organism>
<accession>A0A9R1TTM8</accession>
<dbReference type="Gene3D" id="6.10.250.3120">
    <property type="match status" value="1"/>
</dbReference>
<reference evidence="8 9" key="1">
    <citation type="submission" date="2025-04" db="UniProtKB">
        <authorList>
            <consortium name="RefSeq"/>
        </authorList>
    </citation>
    <scope>IDENTIFICATION</scope>
    <source>
        <strain evidence="8 9">USDA-PBARC FA_bdor</strain>
        <tissue evidence="8 9">Whole organism</tissue>
    </source>
</reference>
<proteinExistence type="inferred from homology"/>
<evidence type="ECO:0000313" key="7">
    <source>
        <dbReference type="Proteomes" id="UP000694866"/>
    </source>
</evidence>
<feature type="region of interest" description="Disordered" evidence="5">
    <location>
        <begin position="562"/>
        <end position="644"/>
    </location>
</feature>
<feature type="compositionally biased region" description="Polar residues" evidence="5">
    <location>
        <begin position="1173"/>
        <end position="1198"/>
    </location>
</feature>
<dbReference type="KEGG" id="fas:105274075"/>
<dbReference type="GO" id="GO:0016324">
    <property type="term" value="C:apical plasma membrane"/>
    <property type="evidence" value="ECO:0007669"/>
    <property type="project" value="TreeGrafter"/>
</dbReference>
<protein>
    <submittedName>
        <fullName evidence="8 9">Protein Shroom isoform X1</fullName>
    </submittedName>
</protein>
<feature type="region of interest" description="Disordered" evidence="5">
    <location>
        <begin position="662"/>
        <end position="690"/>
    </location>
</feature>
<dbReference type="PANTHER" id="PTHR15012:SF32">
    <property type="entry name" value="PROTEIN SHROOM"/>
    <property type="match status" value="1"/>
</dbReference>
<dbReference type="InterPro" id="IPR027685">
    <property type="entry name" value="Shroom_fam"/>
</dbReference>
<dbReference type="GO" id="GO:0030864">
    <property type="term" value="C:cortical actin cytoskeleton"/>
    <property type="evidence" value="ECO:0007669"/>
    <property type="project" value="TreeGrafter"/>
</dbReference>
<dbReference type="GO" id="GO:0043296">
    <property type="term" value="C:apical junction complex"/>
    <property type="evidence" value="ECO:0007669"/>
    <property type="project" value="TreeGrafter"/>
</dbReference>
<keyword evidence="7" id="KW-1185">Reference proteome</keyword>
<feature type="compositionally biased region" description="Pro residues" evidence="5">
    <location>
        <begin position="925"/>
        <end position="934"/>
    </location>
</feature>
<dbReference type="PROSITE" id="PS51307">
    <property type="entry name" value="ASD2"/>
    <property type="match status" value="1"/>
</dbReference>
<evidence type="ECO:0000256" key="4">
    <source>
        <dbReference type="ARBA" id="ARBA00023212"/>
    </source>
</evidence>
<feature type="compositionally biased region" description="Polar residues" evidence="5">
    <location>
        <begin position="813"/>
        <end position="848"/>
    </location>
</feature>
<feature type="domain" description="ASD2" evidence="6">
    <location>
        <begin position="1290"/>
        <end position="1557"/>
    </location>
</feature>
<dbReference type="GeneID" id="105274075"/>
<feature type="compositionally biased region" description="Low complexity" evidence="5">
    <location>
        <begin position="1157"/>
        <end position="1170"/>
    </location>
</feature>
<feature type="compositionally biased region" description="Basic and acidic residues" evidence="5">
    <location>
        <begin position="1126"/>
        <end position="1135"/>
    </location>
</feature>
<feature type="compositionally biased region" description="Polar residues" evidence="5">
    <location>
        <begin position="28"/>
        <end position="37"/>
    </location>
</feature>
<name>A0A9R1TTM8_9HYME</name>
<feature type="region of interest" description="Disordered" evidence="5">
    <location>
        <begin position="813"/>
        <end position="866"/>
    </location>
</feature>
<keyword evidence="3" id="KW-0963">Cytoplasm</keyword>
<feature type="compositionally biased region" description="Polar residues" evidence="5">
    <location>
        <begin position="1136"/>
        <end position="1145"/>
    </location>
</feature>
<dbReference type="PANTHER" id="PTHR15012">
    <property type="entry name" value="APICAL PROTEIN/SHROOM-RELATED"/>
    <property type="match status" value="1"/>
</dbReference>
<dbReference type="Proteomes" id="UP000694866">
    <property type="component" value="Unplaced"/>
</dbReference>
<dbReference type="RefSeq" id="XP_011315203.1">
    <property type="nucleotide sequence ID" value="XM_011316901.1"/>
</dbReference>
<accession>A0A9R1UC10</accession>
<dbReference type="GO" id="GO:0007015">
    <property type="term" value="P:actin filament organization"/>
    <property type="evidence" value="ECO:0007669"/>
    <property type="project" value="TreeGrafter"/>
</dbReference>
<evidence type="ECO:0000256" key="3">
    <source>
        <dbReference type="ARBA" id="ARBA00022490"/>
    </source>
</evidence>
<feature type="compositionally biased region" description="Polar residues" evidence="5">
    <location>
        <begin position="944"/>
        <end position="955"/>
    </location>
</feature>
<feature type="region of interest" description="Disordered" evidence="5">
    <location>
        <begin position="902"/>
        <end position="964"/>
    </location>
</feature>
<feature type="region of interest" description="Disordered" evidence="5">
    <location>
        <begin position="1336"/>
        <end position="1355"/>
    </location>
</feature>
<feature type="compositionally biased region" description="Polar residues" evidence="5">
    <location>
        <begin position="587"/>
        <end position="606"/>
    </location>
</feature>
<feature type="region of interest" description="Disordered" evidence="5">
    <location>
        <begin position="1"/>
        <end position="65"/>
    </location>
</feature>
<dbReference type="CTD" id="36592"/>
<sequence length="1557" mass="174238">MTELQTSLSGYRGQDEASIHSNGDENIYSYTESSGFDSFTLVHDEREAQSPPPTPPVRDASSLKSVCYGPGHEKYPSWPSIRDSEEKTAGCNVALGSHRSKSWTDHTNYPKEKLVQYTRPLTKRPTPTFTQQLKTVMEKCEKIPAESFEPRKNFSNNQQRELRVWPRVDREGKAYGDNGYVVPSPPEREQHQPLQTLTHADFEAYIRNYPESQIDCYGATLPQEGLDDFTRVEHNHQPSYAQSEGYHSYVSSLDSTTNTPFLDRLRRDSEAVAHRPNLSTWEDISHEGRDSVVTTSSGGSASSSETLKWHGSLSDVSVSSGLQARRLSSENWPHSSLSDVNSVNETIKKLTNDCKCQSSKNNHNGKSAKVIGNECLSGIISQCTFVSNGVCQMTSMSKDDCTDERYFNKRETNSLMRKTSVLNSSLNEHKEDWGVIDDATDIDQANVTVHGSKQLIAHSSRVQTPQRHHSESILYLDKKRGQRKVHSASSPSSVHSNQTISAISPQQNHLSVSERVDELEKQQIRYTYLDPDKRHRVSDPTLKAIQKKALLSFYERHHQSSWRSEPQLVQGVPQVQHSPPQPPFRSKLSSPRRASSASDYANSNWRSKNSKSSNNHHHQTNQKSNTSDSLSPKHKHSNSCGSLSTALLGPVIVGTAISIDDWVPERPPKKPHLRSLYTDRIPSPDLPPPSPPPVTDNEVFNCDEPLPPPPAELHDGILDLCKTNSLYQDHNVNGSNTIRRMKYERTLVPNNEGFPHVSLRGSSFRYSSARCGTEMNNIKLSTKISDISEQYGGEGCHERGGPRRSLRSWGINQISTGRHDSGTLTLGQKPQPQVSRNHSLSISRQASKPGNKFPESNCKSSEDRASSKYDELSQYFPYYQQSTHYAPPLKSTDAPKISQLSHTHLNSLSPPPLAPRQNMSGGKSMPPPPRPAPPGQIFHRKSSKNSYPDNKTYKNSVVPGHGHEWPTYPKRDNPFVRQINCNALQYQTLDRHTDHDGVLTGRMNGSIISSVNSTSDKNNMNIIMTNDNTQRDNKMERNNHWEGDENHSVMTPIEITEDSRPAQKVTIEMTPSKVECEVSNNACSNNHHSTAGSVGEVESVENTNDENINVNSSSLSAVPLEYAELHDNNNRDRSITSKSFSSPGPNETIDYDDLFVNNHDNSSHGNNSESALPENSQSDGSSQRLNSWTKSESRSPLLSSNLTMSDLSYSSISSQCSRIEFSPCVSPQPGIEELRLLQRTEVILRINATLDAASQTEVIEAVEPGDNNSERVIPEMRKKLPEEIECEELSKNLVNQLAPHDKLVPILVPTPNHKRSTDYVSDLFRVQAAINPRLKSSECYSPGTDAEGDEEHQYSHQMMDGEAARMSELSLSDTSTESDDQRQKKEELVLRLDRKVVVLRAEQEAVREEDETNEALGAKVTTRISAVARPAEIAKFRLHIEEVGKITSLLLGLSGRLARVENALHGMSPDHPEKKILESKRDKLLEQLEEAKILKINIDKRSSNVSAILSKYLNDEEFADYQHFINMKTKLIMDSRELQDKVKLGEEQLSALKEAIG</sequence>
<evidence type="ECO:0000256" key="5">
    <source>
        <dbReference type="SAM" id="MobiDB-lite"/>
    </source>
</evidence>
<feature type="region of interest" description="Disordered" evidence="5">
    <location>
        <begin position="478"/>
        <end position="511"/>
    </location>
</feature>
<feature type="compositionally biased region" description="Low complexity" evidence="5">
    <location>
        <begin position="569"/>
        <end position="578"/>
    </location>
</feature>
<evidence type="ECO:0000256" key="1">
    <source>
        <dbReference type="ARBA" id="ARBA00004245"/>
    </source>
</evidence>
<comment type="similarity">
    <text evidence="2">Belongs to the shroom family.</text>
</comment>
<dbReference type="GO" id="GO:0000902">
    <property type="term" value="P:cell morphogenesis"/>
    <property type="evidence" value="ECO:0007669"/>
    <property type="project" value="TreeGrafter"/>
</dbReference>
<dbReference type="InterPro" id="IPR014799">
    <property type="entry name" value="ASD2_dom"/>
</dbReference>
<evidence type="ECO:0000256" key="2">
    <source>
        <dbReference type="ARBA" id="ARBA00006469"/>
    </source>
</evidence>
<evidence type="ECO:0000313" key="9">
    <source>
        <dbReference type="RefSeq" id="XP_011315203.1"/>
    </source>
</evidence>
<dbReference type="Pfam" id="PF08687">
    <property type="entry name" value="ASD2"/>
    <property type="match status" value="1"/>
</dbReference>
<feature type="compositionally biased region" description="Low complexity" evidence="5">
    <location>
        <begin position="487"/>
        <end position="496"/>
    </location>
</feature>
<dbReference type="GO" id="GO:0051015">
    <property type="term" value="F:actin filament binding"/>
    <property type="evidence" value="ECO:0007669"/>
    <property type="project" value="InterPro"/>
</dbReference>
<feature type="compositionally biased region" description="Polar residues" evidence="5">
    <location>
        <begin position="497"/>
        <end position="511"/>
    </location>
</feature>
<feature type="region of interest" description="Disordered" evidence="5">
    <location>
        <begin position="1126"/>
        <end position="1198"/>
    </location>
</feature>
<dbReference type="GO" id="GO:0005912">
    <property type="term" value="C:adherens junction"/>
    <property type="evidence" value="ECO:0007669"/>
    <property type="project" value="TreeGrafter"/>
</dbReference>
<dbReference type="OrthoDB" id="10063560at2759"/>
<keyword evidence="4" id="KW-0206">Cytoskeleton</keyword>
<feature type="region of interest" description="Disordered" evidence="5">
    <location>
        <begin position="1365"/>
        <end position="1385"/>
    </location>
</feature>